<evidence type="ECO:0000313" key="1">
    <source>
        <dbReference type="EMBL" id="SHE25491.1"/>
    </source>
</evidence>
<name>A0A1M4RZY2_9ACTO</name>
<dbReference type="AlphaFoldDB" id="A0A1M4RZY2"/>
<proteinExistence type="predicted"/>
<gene>
    <name evidence="1" type="ORF">ACGLYG10_1707</name>
</gene>
<organism evidence="1 2">
    <name type="scientific">Actinomyces glycerinitolerans</name>
    <dbReference type="NCBI Taxonomy" id="1892869"/>
    <lineage>
        <taxon>Bacteria</taxon>
        <taxon>Bacillati</taxon>
        <taxon>Actinomycetota</taxon>
        <taxon>Actinomycetes</taxon>
        <taxon>Actinomycetales</taxon>
        <taxon>Actinomycetaceae</taxon>
        <taxon>Actinomyces</taxon>
    </lineage>
</organism>
<keyword evidence="2" id="KW-1185">Reference proteome</keyword>
<dbReference type="OrthoDB" id="3256068at2"/>
<accession>A0A1M4RZY2</accession>
<dbReference type="RefSeq" id="WP_073330390.1">
    <property type="nucleotide sequence ID" value="NZ_FQTT01000010.1"/>
</dbReference>
<dbReference type="EMBL" id="FQTT01000010">
    <property type="protein sequence ID" value="SHE25491.1"/>
    <property type="molecule type" value="Genomic_DNA"/>
</dbReference>
<protein>
    <submittedName>
        <fullName evidence="1">Uncharacterized protein</fullName>
    </submittedName>
</protein>
<sequence>MAENLRRQALGRLCEYVSNQNTRLGFDGTLVPRYAGPSKGAEIMATVNASDTWTGPLADEMAEDAKADVDAVDAVFSNLFRDVRNKRDALEMEVEEDDPDANWPNGGV</sequence>
<reference evidence="2" key="1">
    <citation type="submission" date="2016-09" db="EMBL/GenBank/DDBJ databases">
        <authorList>
            <person name="Strepis N."/>
        </authorList>
    </citation>
    <scope>NUCLEOTIDE SEQUENCE [LARGE SCALE GENOMIC DNA]</scope>
</reference>
<evidence type="ECO:0000313" key="2">
    <source>
        <dbReference type="Proteomes" id="UP000184291"/>
    </source>
</evidence>
<dbReference type="Proteomes" id="UP000184291">
    <property type="component" value="Unassembled WGS sequence"/>
</dbReference>